<dbReference type="CDD" id="cd22899">
    <property type="entry name" value="NarQ_sensor"/>
    <property type="match status" value="1"/>
</dbReference>
<feature type="transmembrane region" description="Helical" evidence="16">
    <location>
        <begin position="159"/>
        <end position="179"/>
    </location>
</feature>
<evidence type="ECO:0000256" key="3">
    <source>
        <dbReference type="ARBA" id="ARBA00022475"/>
    </source>
</evidence>
<evidence type="ECO:0000256" key="11">
    <source>
        <dbReference type="ARBA" id="ARBA00022989"/>
    </source>
</evidence>
<dbReference type="GO" id="GO:0000155">
    <property type="term" value="F:phosphorelay sensor kinase activity"/>
    <property type="evidence" value="ECO:0007669"/>
    <property type="project" value="UniProtKB-UniRule"/>
</dbReference>
<dbReference type="SUPFAM" id="SSF55874">
    <property type="entry name" value="ATPase domain of HSP90 chaperone/DNA topoisomerase II/histidine kinase"/>
    <property type="match status" value="1"/>
</dbReference>
<reference evidence="19 20" key="1">
    <citation type="journal article" date="2017" name="Elife">
        <title>Extensive horizontal gene transfer in cheese-associated bacteria.</title>
        <authorList>
            <person name="Bonham K.S."/>
            <person name="Wolfe B.E."/>
            <person name="Dutton R.J."/>
        </authorList>
    </citation>
    <scope>NUCLEOTIDE SEQUENCE [LARGE SCALE GENOMIC DNA]</scope>
    <source>
        <strain evidence="19 20">JB196</strain>
    </source>
</reference>
<keyword evidence="7 16" id="KW-0812">Transmembrane</keyword>
<dbReference type="PANTHER" id="PTHR24421:SF10">
    <property type="entry name" value="NITRATE_NITRITE SENSOR PROTEIN NARQ"/>
    <property type="match status" value="1"/>
</dbReference>
<feature type="domain" description="Histidine kinase" evidence="17">
    <location>
        <begin position="376"/>
        <end position="575"/>
    </location>
</feature>
<keyword evidence="4 14" id="KW-0997">Cell inner membrane</keyword>
<keyword evidence="13 14" id="KW-0472">Membrane</keyword>
<evidence type="ECO:0000256" key="16">
    <source>
        <dbReference type="SAM" id="Phobius"/>
    </source>
</evidence>
<dbReference type="InterPro" id="IPR003594">
    <property type="entry name" value="HATPase_dom"/>
</dbReference>
<dbReference type="EC" id="2.7.13.3" evidence="14"/>
<evidence type="ECO:0000313" key="19">
    <source>
        <dbReference type="EMBL" id="RCS70593.1"/>
    </source>
</evidence>
<dbReference type="CDD" id="cd06225">
    <property type="entry name" value="HAMP"/>
    <property type="match status" value="1"/>
</dbReference>
<dbReference type="AlphaFoldDB" id="A0A368LJS2"/>
<keyword evidence="20" id="KW-1185">Reference proteome</keyword>
<dbReference type="NCBIfam" id="NF008184">
    <property type="entry name" value="PRK10935.1"/>
    <property type="match status" value="1"/>
</dbReference>
<dbReference type="Gene3D" id="3.30.565.10">
    <property type="entry name" value="Histidine kinase-like ATPase, C-terminal domain"/>
    <property type="match status" value="1"/>
</dbReference>
<keyword evidence="9 14" id="KW-0418">Kinase</keyword>
<evidence type="ECO:0000256" key="14">
    <source>
        <dbReference type="PIRNR" id="PIRNR003167"/>
    </source>
</evidence>
<dbReference type="CDD" id="cd16917">
    <property type="entry name" value="HATPase_UhpB-NarQ-NarX-like"/>
    <property type="match status" value="1"/>
</dbReference>
<accession>A0A368LJS2</accession>
<organism evidence="19 20">
    <name type="scientific">Vibrio casei</name>
    <dbReference type="NCBI Taxonomy" id="673372"/>
    <lineage>
        <taxon>Bacteria</taxon>
        <taxon>Pseudomonadati</taxon>
        <taxon>Pseudomonadota</taxon>
        <taxon>Gammaproteobacteria</taxon>
        <taxon>Vibrionales</taxon>
        <taxon>Vibrionaceae</taxon>
        <taxon>Vibrio</taxon>
    </lineage>
</organism>
<evidence type="ECO:0000256" key="15">
    <source>
        <dbReference type="SAM" id="Coils"/>
    </source>
</evidence>
<comment type="subcellular location">
    <subcellularLocation>
        <location evidence="2">Cell inner membrane</location>
        <topology evidence="2">Multi-pass membrane protein</topology>
    </subcellularLocation>
</comment>
<dbReference type="GO" id="GO:0046983">
    <property type="term" value="F:protein dimerization activity"/>
    <property type="evidence" value="ECO:0007669"/>
    <property type="project" value="UniProtKB-UniRule"/>
</dbReference>
<dbReference type="InterPro" id="IPR029095">
    <property type="entry name" value="NarX-like_N"/>
</dbReference>
<proteinExistence type="predicted"/>
<keyword evidence="11 16" id="KW-1133">Transmembrane helix</keyword>
<evidence type="ECO:0000256" key="7">
    <source>
        <dbReference type="ARBA" id="ARBA00022692"/>
    </source>
</evidence>
<feature type="domain" description="HAMP" evidence="18">
    <location>
        <begin position="184"/>
        <end position="236"/>
    </location>
</feature>
<dbReference type="SMART" id="SM00387">
    <property type="entry name" value="HATPase_c"/>
    <property type="match status" value="1"/>
</dbReference>
<dbReference type="GO" id="GO:0005886">
    <property type="term" value="C:plasma membrane"/>
    <property type="evidence" value="ECO:0007669"/>
    <property type="project" value="UniProtKB-SubCell"/>
</dbReference>
<dbReference type="PROSITE" id="PS50885">
    <property type="entry name" value="HAMP"/>
    <property type="match status" value="1"/>
</dbReference>
<dbReference type="GO" id="GO:0005524">
    <property type="term" value="F:ATP binding"/>
    <property type="evidence" value="ECO:0007669"/>
    <property type="project" value="UniProtKB-UniRule"/>
</dbReference>
<dbReference type="InterPro" id="IPR050482">
    <property type="entry name" value="Sensor_HK_TwoCompSys"/>
</dbReference>
<dbReference type="OrthoDB" id="9811306at2"/>
<dbReference type="Gene3D" id="1.20.5.1930">
    <property type="match status" value="1"/>
</dbReference>
<keyword evidence="6 14" id="KW-0808">Transferase</keyword>
<dbReference type="Gene3D" id="1.20.120.960">
    <property type="entry name" value="Histidine kinase NarX, sensor domain"/>
    <property type="match status" value="1"/>
</dbReference>
<evidence type="ECO:0000256" key="6">
    <source>
        <dbReference type="ARBA" id="ARBA00022679"/>
    </source>
</evidence>
<gene>
    <name evidence="19" type="ORF">CIK83_14345</name>
</gene>
<dbReference type="InterPro" id="IPR036890">
    <property type="entry name" value="HATPase_C_sf"/>
</dbReference>
<keyword evidence="5" id="KW-0597">Phosphoprotein</keyword>
<dbReference type="PIRSF" id="PIRSF003167">
    <property type="entry name" value="STHK_NarX/NarQ"/>
    <property type="match status" value="1"/>
</dbReference>
<dbReference type="RefSeq" id="WP_086960111.1">
    <property type="nucleotide sequence ID" value="NZ_AP018681.1"/>
</dbReference>
<dbReference type="InterPro" id="IPR003660">
    <property type="entry name" value="HAMP_dom"/>
</dbReference>
<keyword evidence="12 14" id="KW-0902">Two-component regulatory system</keyword>
<dbReference type="InterPro" id="IPR016380">
    <property type="entry name" value="Sig_transdc_His_kin_NarX/NarQ"/>
</dbReference>
<comment type="catalytic activity">
    <reaction evidence="1 14">
        <text>ATP + protein L-histidine = ADP + protein N-phospho-L-histidine.</text>
        <dbReference type="EC" id="2.7.13.3"/>
    </reaction>
</comment>
<feature type="coiled-coil region" evidence="15">
    <location>
        <begin position="224"/>
        <end position="255"/>
    </location>
</feature>
<dbReference type="Pfam" id="PF13675">
    <property type="entry name" value="PilJ"/>
    <property type="match status" value="1"/>
</dbReference>
<dbReference type="PANTHER" id="PTHR24421">
    <property type="entry name" value="NITRATE/NITRITE SENSOR PROTEIN NARX-RELATED"/>
    <property type="match status" value="1"/>
</dbReference>
<sequence>MNVALKSNQFSSPKKPIASTIAKGLTSILILALFTTGVALLTLSYSLKDAEIINVAGSLRMQSYRLAYDVQIQSPQLSKHITLFDESLRSPAMMSLDSIFVPIKIQEQYQSILVLWQDLSHQLQSKNKKNYSDQIEGVVQKIDHFVLALQYFSEHKLKMLAWVGGICLGFIFLITVWIIRFAQNKVVNPLTQLVRASQDIQNRKFDIDLNINNDTELEVLALCYENMAKELAVLYQNLEQAVDEKTVELQQANNALQMLYNCSKALSSSRLGLSDFQEVLNDYKKIDGIVACQLLVEEKGGGHIELLSGQVTDLPWVSYSLQVGDMSLGELRWQQNKTHPERKLMESLGRIVARALFFNHNQKQTEQLILMEERATIARELHDSLAQSLSYLKIQITLLKRNLNQEICQKRCLVAINIIQDVDEVLAQAYTQLRELLSTFRLQIEEADFGEALQQMLKPLRVQTQASLQVDNQLLSIELDAQQQVHLLQFIREAVLNAVKHANAKHINVECYAKTHAIHVKIHDDGIGFDPTEPKLNHYGLSIMRERASRLDAHYDFHSQIGKGCQITLTMNIEPKENHDDDK</sequence>
<evidence type="ECO:0000256" key="12">
    <source>
        <dbReference type="ARBA" id="ARBA00023012"/>
    </source>
</evidence>
<name>A0A368LJS2_9VIBR</name>
<evidence type="ECO:0000313" key="20">
    <source>
        <dbReference type="Proteomes" id="UP000252479"/>
    </source>
</evidence>
<dbReference type="Pfam" id="PF07730">
    <property type="entry name" value="HisKA_3"/>
    <property type="match status" value="1"/>
</dbReference>
<evidence type="ECO:0000256" key="9">
    <source>
        <dbReference type="ARBA" id="ARBA00022777"/>
    </source>
</evidence>
<dbReference type="InterPro" id="IPR042295">
    <property type="entry name" value="NarX-like_N_sf"/>
</dbReference>
<dbReference type="PROSITE" id="PS50109">
    <property type="entry name" value="HIS_KIN"/>
    <property type="match status" value="1"/>
</dbReference>
<protein>
    <recommendedName>
        <fullName evidence="14">Sensor protein</fullName>
        <ecNumber evidence="14">2.7.13.3</ecNumber>
    </recommendedName>
</protein>
<evidence type="ECO:0000256" key="1">
    <source>
        <dbReference type="ARBA" id="ARBA00000085"/>
    </source>
</evidence>
<evidence type="ECO:0000256" key="2">
    <source>
        <dbReference type="ARBA" id="ARBA00004429"/>
    </source>
</evidence>
<dbReference type="GeneID" id="303190104"/>
<comment type="caution">
    <text evidence="19">The sequence shown here is derived from an EMBL/GenBank/DDBJ whole genome shotgun (WGS) entry which is preliminary data.</text>
</comment>
<evidence type="ECO:0000256" key="5">
    <source>
        <dbReference type="ARBA" id="ARBA00022553"/>
    </source>
</evidence>
<dbReference type="EMBL" id="QPGL01000002">
    <property type="protein sequence ID" value="RCS70593.1"/>
    <property type="molecule type" value="Genomic_DNA"/>
</dbReference>
<feature type="transmembrane region" description="Helical" evidence="16">
    <location>
        <begin position="20"/>
        <end position="43"/>
    </location>
</feature>
<evidence type="ECO:0000259" key="17">
    <source>
        <dbReference type="PROSITE" id="PS50109"/>
    </source>
</evidence>
<evidence type="ECO:0000256" key="8">
    <source>
        <dbReference type="ARBA" id="ARBA00022741"/>
    </source>
</evidence>
<dbReference type="InterPro" id="IPR011712">
    <property type="entry name" value="Sig_transdc_His_kin_sub3_dim/P"/>
</dbReference>
<evidence type="ECO:0000256" key="13">
    <source>
        <dbReference type="ARBA" id="ARBA00023136"/>
    </source>
</evidence>
<keyword evidence="8 14" id="KW-0547">Nucleotide-binding</keyword>
<keyword evidence="10 14" id="KW-0067">ATP-binding</keyword>
<dbReference type="Pfam" id="PF02518">
    <property type="entry name" value="HATPase_c"/>
    <property type="match status" value="1"/>
</dbReference>
<evidence type="ECO:0000256" key="4">
    <source>
        <dbReference type="ARBA" id="ARBA00022519"/>
    </source>
</evidence>
<keyword evidence="3 14" id="KW-1003">Cell membrane</keyword>
<dbReference type="Gene3D" id="6.10.340.10">
    <property type="match status" value="1"/>
</dbReference>
<evidence type="ECO:0000259" key="18">
    <source>
        <dbReference type="PROSITE" id="PS50885"/>
    </source>
</evidence>
<dbReference type="InterPro" id="IPR005467">
    <property type="entry name" value="His_kinase_dom"/>
</dbReference>
<keyword evidence="15" id="KW-0175">Coiled coil</keyword>
<evidence type="ECO:0000256" key="10">
    <source>
        <dbReference type="ARBA" id="ARBA00022840"/>
    </source>
</evidence>
<dbReference type="Proteomes" id="UP000252479">
    <property type="component" value="Unassembled WGS sequence"/>
</dbReference>